<dbReference type="Gene3D" id="2.40.128.20">
    <property type="match status" value="1"/>
</dbReference>
<evidence type="ECO:0000313" key="4">
    <source>
        <dbReference type="Proteomes" id="UP001378592"/>
    </source>
</evidence>
<gene>
    <name evidence="3" type="ORF">R5R35_014007</name>
</gene>
<dbReference type="GO" id="GO:0000302">
    <property type="term" value="P:response to reactive oxygen species"/>
    <property type="evidence" value="ECO:0007669"/>
    <property type="project" value="TreeGrafter"/>
</dbReference>
<dbReference type="InterPro" id="IPR000566">
    <property type="entry name" value="Lipocln_cytosolic_FA-bd_dom"/>
</dbReference>
<dbReference type="SUPFAM" id="SSF50814">
    <property type="entry name" value="Lipocalins"/>
    <property type="match status" value="2"/>
</dbReference>
<accession>A0AAN9ZFB6</accession>
<dbReference type="AlphaFoldDB" id="A0AAN9ZFB6"/>
<dbReference type="GO" id="GO:0006629">
    <property type="term" value="P:lipid metabolic process"/>
    <property type="evidence" value="ECO:0007669"/>
    <property type="project" value="TreeGrafter"/>
</dbReference>
<proteinExistence type="predicted"/>
<feature type="domain" description="Lipocalin/cytosolic fatty-acid binding" evidence="2">
    <location>
        <begin position="173"/>
        <end position="260"/>
    </location>
</feature>
<evidence type="ECO:0000259" key="2">
    <source>
        <dbReference type="Pfam" id="PF00061"/>
    </source>
</evidence>
<dbReference type="Proteomes" id="UP001378592">
    <property type="component" value="Unassembled WGS sequence"/>
</dbReference>
<dbReference type="EMBL" id="JAZDUA010000034">
    <property type="protein sequence ID" value="KAK7871724.1"/>
    <property type="molecule type" value="Genomic_DNA"/>
</dbReference>
<dbReference type="PANTHER" id="PTHR10612">
    <property type="entry name" value="APOLIPOPROTEIN D"/>
    <property type="match status" value="1"/>
</dbReference>
<dbReference type="GO" id="GO:0005737">
    <property type="term" value="C:cytoplasm"/>
    <property type="evidence" value="ECO:0007669"/>
    <property type="project" value="TreeGrafter"/>
</dbReference>
<sequence>MRAPVARCRTRRCAVADAARKLGSPRPAPPRRAAPRRTAPSYIRRADMASPSSSLLLLLPLALALLAMVAPPPAAAHTYHMGRCPRVPPVDDFVASKFLGQWHVLQKTATRVRCLRNEYSWAEGAGGAGGAGAGAGRGRGEWAEEQADAPLALLQRMQLPLPAVNNAVRYAGSLRPADRPGAYSARFPLNMLGSASYVVVDTDYDSFAAVYSCQQVALWYRHSASIMARGRTLSPDIIRKLRRQLTAHGVNVDDLNDIKQSCGPDEEEQGIQVHIKPNVFRSNATALLEDANDTVQTAADAAKRAIDVYNTVQTVYAGASAAAGKRRRREARPQRKPRPDPREEQLLRLRFDWLP</sequence>
<dbReference type="PANTHER" id="PTHR10612:SF49">
    <property type="entry name" value="APOLIPOPROTEIN D-LIKE PROTEIN"/>
    <property type="match status" value="1"/>
</dbReference>
<feature type="region of interest" description="Disordered" evidence="1">
    <location>
        <begin position="320"/>
        <end position="343"/>
    </location>
</feature>
<evidence type="ECO:0000256" key="1">
    <source>
        <dbReference type="SAM" id="MobiDB-lite"/>
    </source>
</evidence>
<dbReference type="Pfam" id="PF00061">
    <property type="entry name" value="Lipocalin"/>
    <property type="match status" value="1"/>
</dbReference>
<dbReference type="InterPro" id="IPR012674">
    <property type="entry name" value="Calycin"/>
</dbReference>
<feature type="region of interest" description="Disordered" evidence="1">
    <location>
        <begin position="19"/>
        <end position="44"/>
    </location>
</feature>
<name>A0AAN9ZFB6_9ORTH</name>
<comment type="caution">
    <text evidence="3">The sequence shown here is derived from an EMBL/GenBank/DDBJ whole genome shotgun (WGS) entry which is preliminary data.</text>
</comment>
<protein>
    <recommendedName>
        <fullName evidence="2">Lipocalin/cytosolic fatty-acid binding domain-containing protein</fullName>
    </recommendedName>
</protein>
<evidence type="ECO:0000313" key="3">
    <source>
        <dbReference type="EMBL" id="KAK7871724.1"/>
    </source>
</evidence>
<keyword evidence="4" id="KW-1185">Reference proteome</keyword>
<feature type="compositionally biased region" description="Basic and acidic residues" evidence="1">
    <location>
        <begin position="331"/>
        <end position="343"/>
    </location>
</feature>
<organism evidence="3 4">
    <name type="scientific">Gryllus longicercus</name>
    <dbReference type="NCBI Taxonomy" id="2509291"/>
    <lineage>
        <taxon>Eukaryota</taxon>
        <taxon>Metazoa</taxon>
        <taxon>Ecdysozoa</taxon>
        <taxon>Arthropoda</taxon>
        <taxon>Hexapoda</taxon>
        <taxon>Insecta</taxon>
        <taxon>Pterygota</taxon>
        <taxon>Neoptera</taxon>
        <taxon>Polyneoptera</taxon>
        <taxon>Orthoptera</taxon>
        <taxon>Ensifera</taxon>
        <taxon>Gryllidea</taxon>
        <taxon>Grylloidea</taxon>
        <taxon>Gryllidae</taxon>
        <taxon>Gryllinae</taxon>
        <taxon>Gryllus</taxon>
    </lineage>
</organism>
<reference evidence="3 4" key="1">
    <citation type="submission" date="2024-03" db="EMBL/GenBank/DDBJ databases">
        <title>The genome assembly and annotation of the cricket Gryllus longicercus Weissman &amp; Gray.</title>
        <authorList>
            <person name="Szrajer S."/>
            <person name="Gray D."/>
            <person name="Ylla G."/>
        </authorList>
    </citation>
    <scope>NUCLEOTIDE SEQUENCE [LARGE SCALE GENOMIC DNA]</scope>
    <source>
        <strain evidence="3">DAG 2021-001</strain>
        <tissue evidence="3">Whole body minus gut</tissue>
    </source>
</reference>